<dbReference type="GO" id="GO:0004497">
    <property type="term" value="F:monooxygenase activity"/>
    <property type="evidence" value="ECO:0007669"/>
    <property type="project" value="UniProtKB-KW"/>
</dbReference>
<evidence type="ECO:0000313" key="5">
    <source>
        <dbReference type="Proteomes" id="UP001183202"/>
    </source>
</evidence>
<dbReference type="SUPFAM" id="SSF51905">
    <property type="entry name" value="FAD/NAD(P)-binding domain"/>
    <property type="match status" value="1"/>
</dbReference>
<dbReference type="Proteomes" id="UP001183202">
    <property type="component" value="Unassembled WGS sequence"/>
</dbReference>
<feature type="domain" description="FAD-binding" evidence="3">
    <location>
        <begin position="111"/>
        <end position="308"/>
    </location>
</feature>
<evidence type="ECO:0000256" key="1">
    <source>
        <dbReference type="ARBA" id="ARBA00023002"/>
    </source>
</evidence>
<sequence>MQGTVVKVVCVGGGPAGLCTALLMKRRAPGLDVAVVERNAAGATHGWGVVFWDDLLDDLNADDPAVSRAVRSAACLWEGQQVRLPGNRSAHLGGYGYSIGRARLLQILTERADDLGVDLRFESEADPAELAAADLVVAADGAGSGLREARRDTFGTSIRTGLNRYVWLGTPKVFDAFTFAFEKTPAGWIWFHGYPSGDGVSTCVVECPTATWEGLGFDGRTPAESSALLGEIFADHLDGLPLLDRPEGAPAPSAWQRFREVTNATWTAGNVVLAGDSAHTTHFSVGAGTRLAVQDSVELAACTARYGNDVAAAASAYDAARRAALQPRQVSARHSMEWFEQAGTVLDGPEGDDVVDLAYALWARRGGYPQWRYRLHRATQHDGFRRLRSSVTSVRRTVRERRRAQQH</sequence>
<protein>
    <submittedName>
        <fullName evidence="4">FAD-dependent monooxygenase</fullName>
    </submittedName>
</protein>
<gene>
    <name evidence="4" type="ORF">RM445_04065</name>
</gene>
<dbReference type="InterPro" id="IPR036188">
    <property type="entry name" value="FAD/NAD-bd_sf"/>
</dbReference>
<evidence type="ECO:0000256" key="2">
    <source>
        <dbReference type="ARBA" id="ARBA00023027"/>
    </source>
</evidence>
<dbReference type="PANTHER" id="PTHR43476">
    <property type="entry name" value="3-(3-HYDROXY-PHENYL)PROPIONATE/3-HYDROXYCINNAMIC ACID HYDROXYLASE"/>
    <property type="match status" value="1"/>
</dbReference>
<reference evidence="5" key="1">
    <citation type="submission" date="2023-07" db="EMBL/GenBank/DDBJ databases">
        <title>30 novel species of actinomycetes from the DSMZ collection.</title>
        <authorList>
            <person name="Nouioui I."/>
        </authorList>
    </citation>
    <scope>NUCLEOTIDE SEQUENCE [LARGE SCALE GENOMIC DNA]</scope>
    <source>
        <strain evidence="5">DSM 45834</strain>
    </source>
</reference>
<evidence type="ECO:0000313" key="4">
    <source>
        <dbReference type="EMBL" id="MDT0348694.1"/>
    </source>
</evidence>
<dbReference type="RefSeq" id="WP_311554625.1">
    <property type="nucleotide sequence ID" value="NZ_JAVREJ010000002.1"/>
</dbReference>
<dbReference type="PRINTS" id="PR00420">
    <property type="entry name" value="RNGMNOXGNASE"/>
</dbReference>
<keyword evidence="5" id="KW-1185">Reference proteome</keyword>
<proteinExistence type="predicted"/>
<dbReference type="Gene3D" id="3.50.50.60">
    <property type="entry name" value="FAD/NAD(P)-binding domain"/>
    <property type="match status" value="1"/>
</dbReference>
<name>A0ABU2N486_9PSEU</name>
<dbReference type="InterPro" id="IPR002938">
    <property type="entry name" value="FAD-bd"/>
</dbReference>
<dbReference type="EMBL" id="JAVREJ010000002">
    <property type="protein sequence ID" value="MDT0348694.1"/>
    <property type="molecule type" value="Genomic_DNA"/>
</dbReference>
<accession>A0ABU2N486</accession>
<organism evidence="4 5">
    <name type="scientific">Pseudonocardia charpentierae</name>
    <dbReference type="NCBI Taxonomy" id="3075545"/>
    <lineage>
        <taxon>Bacteria</taxon>
        <taxon>Bacillati</taxon>
        <taxon>Actinomycetota</taxon>
        <taxon>Actinomycetes</taxon>
        <taxon>Pseudonocardiales</taxon>
        <taxon>Pseudonocardiaceae</taxon>
        <taxon>Pseudonocardia</taxon>
    </lineage>
</organism>
<keyword evidence="1" id="KW-0560">Oxidoreductase</keyword>
<dbReference type="Gene3D" id="3.30.9.20">
    <property type="match status" value="1"/>
</dbReference>
<keyword evidence="4" id="KW-0503">Monooxygenase</keyword>
<evidence type="ECO:0000259" key="3">
    <source>
        <dbReference type="Pfam" id="PF01494"/>
    </source>
</evidence>
<keyword evidence="2" id="KW-0520">NAD</keyword>
<dbReference type="Pfam" id="PF01494">
    <property type="entry name" value="FAD_binding_3"/>
    <property type="match status" value="1"/>
</dbReference>
<comment type="caution">
    <text evidence="4">The sequence shown here is derived from an EMBL/GenBank/DDBJ whole genome shotgun (WGS) entry which is preliminary data.</text>
</comment>
<dbReference type="PANTHER" id="PTHR43476:SF4">
    <property type="entry name" value="BLR0106 PROTEIN"/>
    <property type="match status" value="1"/>
</dbReference>
<dbReference type="InterPro" id="IPR050631">
    <property type="entry name" value="PheA/TfdB_FAD_monoxygenase"/>
</dbReference>